<evidence type="ECO:0000313" key="2">
    <source>
        <dbReference type="Proteomes" id="UP001218218"/>
    </source>
</evidence>
<accession>A0AAD7EZC9</accession>
<name>A0AAD7EZC9_9AGAR</name>
<dbReference type="AlphaFoldDB" id="A0AAD7EZC9"/>
<protein>
    <submittedName>
        <fullName evidence="1">Uncharacterized protein</fullName>
    </submittedName>
</protein>
<gene>
    <name evidence="1" type="ORF">DFH08DRAFT_802080</name>
</gene>
<sequence>MSRVAGGEAFNGFDTALCAFLAIHHPERVIASEDTVMVQSFRAVQIEFQPTVNWSLQRDILRCNPKFHGRPRYDCFLYNTESELLSFAFLIGLLCCTIPGGPKFDLVFVCHFKNSKWKPRIFWRGCRVVEECRRPEFLPLEHVAR</sequence>
<reference evidence="1" key="1">
    <citation type="submission" date="2023-03" db="EMBL/GenBank/DDBJ databases">
        <title>Massive genome expansion in bonnet fungi (Mycena s.s.) driven by repeated elements and novel gene families across ecological guilds.</title>
        <authorList>
            <consortium name="Lawrence Berkeley National Laboratory"/>
            <person name="Harder C.B."/>
            <person name="Miyauchi S."/>
            <person name="Viragh M."/>
            <person name="Kuo A."/>
            <person name="Thoen E."/>
            <person name="Andreopoulos B."/>
            <person name="Lu D."/>
            <person name="Skrede I."/>
            <person name="Drula E."/>
            <person name="Henrissat B."/>
            <person name="Morin E."/>
            <person name="Kohler A."/>
            <person name="Barry K."/>
            <person name="LaButti K."/>
            <person name="Morin E."/>
            <person name="Salamov A."/>
            <person name="Lipzen A."/>
            <person name="Mereny Z."/>
            <person name="Hegedus B."/>
            <person name="Baldrian P."/>
            <person name="Stursova M."/>
            <person name="Weitz H."/>
            <person name="Taylor A."/>
            <person name="Grigoriev I.V."/>
            <person name="Nagy L.G."/>
            <person name="Martin F."/>
            <person name="Kauserud H."/>
        </authorList>
    </citation>
    <scope>NUCLEOTIDE SEQUENCE</scope>
    <source>
        <strain evidence="1">CBHHK002</strain>
    </source>
</reference>
<evidence type="ECO:0000313" key="1">
    <source>
        <dbReference type="EMBL" id="KAJ7358239.1"/>
    </source>
</evidence>
<dbReference type="EMBL" id="JARIHO010000007">
    <property type="protein sequence ID" value="KAJ7358239.1"/>
    <property type="molecule type" value="Genomic_DNA"/>
</dbReference>
<dbReference type="Proteomes" id="UP001218218">
    <property type="component" value="Unassembled WGS sequence"/>
</dbReference>
<comment type="caution">
    <text evidence="1">The sequence shown here is derived from an EMBL/GenBank/DDBJ whole genome shotgun (WGS) entry which is preliminary data.</text>
</comment>
<organism evidence="1 2">
    <name type="scientific">Mycena albidolilacea</name>
    <dbReference type="NCBI Taxonomy" id="1033008"/>
    <lineage>
        <taxon>Eukaryota</taxon>
        <taxon>Fungi</taxon>
        <taxon>Dikarya</taxon>
        <taxon>Basidiomycota</taxon>
        <taxon>Agaricomycotina</taxon>
        <taxon>Agaricomycetes</taxon>
        <taxon>Agaricomycetidae</taxon>
        <taxon>Agaricales</taxon>
        <taxon>Marasmiineae</taxon>
        <taxon>Mycenaceae</taxon>
        <taxon>Mycena</taxon>
    </lineage>
</organism>
<keyword evidence="2" id="KW-1185">Reference proteome</keyword>
<proteinExistence type="predicted"/>